<organism evidence="5 6">
    <name type="scientific">Triparma retinervis</name>
    <dbReference type="NCBI Taxonomy" id="2557542"/>
    <lineage>
        <taxon>Eukaryota</taxon>
        <taxon>Sar</taxon>
        <taxon>Stramenopiles</taxon>
        <taxon>Ochrophyta</taxon>
        <taxon>Bolidophyceae</taxon>
        <taxon>Parmales</taxon>
        <taxon>Triparmaceae</taxon>
        <taxon>Triparma</taxon>
    </lineage>
</organism>
<keyword evidence="3" id="KW-0472">Membrane</keyword>
<feature type="transmembrane region" description="Helical" evidence="3">
    <location>
        <begin position="1039"/>
        <end position="1057"/>
    </location>
</feature>
<dbReference type="PANTHER" id="PTHR35527">
    <property type="entry name" value="CHOLOYLGLYCINE HYDROLASE"/>
    <property type="match status" value="1"/>
</dbReference>
<feature type="domain" description="Choloylglycine hydrolase/NAAA C-terminal" evidence="4">
    <location>
        <begin position="1155"/>
        <end position="1318"/>
    </location>
</feature>
<feature type="transmembrane region" description="Helical" evidence="3">
    <location>
        <begin position="1069"/>
        <end position="1092"/>
    </location>
</feature>
<comment type="caution">
    <text evidence="5">The sequence shown here is derived from an EMBL/GenBank/DDBJ whole genome shotgun (WGS) entry which is preliminary data.</text>
</comment>
<feature type="transmembrane region" description="Helical" evidence="3">
    <location>
        <begin position="566"/>
        <end position="586"/>
    </location>
</feature>
<feature type="transmembrane region" description="Helical" evidence="3">
    <location>
        <begin position="104"/>
        <end position="126"/>
    </location>
</feature>
<feature type="transmembrane region" description="Helical" evidence="3">
    <location>
        <begin position="12"/>
        <end position="33"/>
    </location>
</feature>
<keyword evidence="3" id="KW-1133">Transmembrane helix</keyword>
<feature type="transmembrane region" description="Helical" evidence="3">
    <location>
        <begin position="502"/>
        <end position="523"/>
    </location>
</feature>
<feature type="transmembrane region" description="Helical" evidence="3">
    <location>
        <begin position="147"/>
        <end position="167"/>
    </location>
</feature>
<evidence type="ECO:0000256" key="1">
    <source>
        <dbReference type="ARBA" id="ARBA00006625"/>
    </source>
</evidence>
<dbReference type="Proteomes" id="UP001165082">
    <property type="component" value="Unassembled WGS sequence"/>
</dbReference>
<evidence type="ECO:0000256" key="3">
    <source>
        <dbReference type="SAM" id="Phobius"/>
    </source>
</evidence>
<feature type="transmembrane region" description="Helical" evidence="3">
    <location>
        <begin position="200"/>
        <end position="219"/>
    </location>
</feature>
<keyword evidence="2" id="KW-0378">Hydrolase</keyword>
<feature type="transmembrane region" description="Helical" evidence="3">
    <location>
        <begin position="240"/>
        <end position="257"/>
    </location>
</feature>
<dbReference type="Gene3D" id="3.60.60.10">
    <property type="entry name" value="Penicillin V Acylase, Chain A"/>
    <property type="match status" value="1"/>
</dbReference>
<dbReference type="InterPro" id="IPR029055">
    <property type="entry name" value="Ntn_hydrolases_N"/>
</dbReference>
<feature type="transmembrane region" description="Helical" evidence="3">
    <location>
        <begin position="834"/>
        <end position="857"/>
    </location>
</feature>
<feature type="transmembrane region" description="Helical" evidence="3">
    <location>
        <begin position="869"/>
        <end position="890"/>
    </location>
</feature>
<sequence length="1353" mass="151466">TEDEFEIAPFYRWCLFAVPFINFILMILSLVLPGESAEIWSYISYCIAPFATVCTAIHVFSRPRRWKNLLEECCMGSLAILFPLILAIAVQFKYRSYMKNESYFLEYASVVYAIVAFFMVAIGGPFMSKAVRHALAFFSDEKVKEHLKGKVFLGGFSMLISVLYLVLESGGCVASHIGDPVEFMLNDKDLGCNGIKGPNYAVGMHLACVFVYSVAFGPFNGLSSSQIMRLNMTQLQRIEGFLFGVASCIALFLFGSKRMGPLPPNYEKLMGSVYMCWFVIYLFEFYHVYNIIAMQKQRKEDIKNETERTIREVVKGLGDEYKSDNPVLEFETKEQNQQVTFDGGMELNKSGRKHALPVHKKSNADVLKRYNSTPIVPTPEQTFSPPFKRCSAETAGAESVGGGGGTAFEEGAEIAVAARLAHRALSDGIEINVRHDYVQKQHTERDARRRRSLSLGSDGPDFIVRSWHPVYRGLIVTFCLLEGVGVVLAHHEGLSEYDRDSILLVVWAMWPLCGMFVSSIFLSDLREEEEVKFPICELFCFVVGGYFPWMYSGAFGFTKAFEGTSSAIFVQIGSVFIGLCLLYFLWEIRRQMRNMNEEEVDRVVKNNFSTISYSMLPIVYLTLESIGWILLEKEKGGFGGPRNIVKVNFVACMHIFCMTTYQTHFSPVQRYKLSDMLKGKVPTQVAGEAVNFICTTSITLFVLATKTMDSESEASIHIVSYKSEEVLESFHIVLSYCFGCMWTAIFIVNGWKFFGYFGGNKIVPPNNRSLPFCSLCDKGEARGSRDSRRSISNASSGRGHFVLGDSWRLTFALLPCFIMPSISIMWIVKGSSSAPYPFLYLAFCPLNILSIYVLVFSSPGNNSNPVTEVAAYVIGGPVVLILGGIAELRWNTVNIKGFESSEGSLLDPTYVIFAMRMLMCFLLLAFLRVLMRLRISIARTCPNLESFVTDTVFIGTLKALIPVSYVCFTSLTCIVTTYTNENEIENQIESSCFQTLATSVGVALHLTGVNLYQPFLMNIYNEYTFDDVVKFNLTAKDKIIILLVAASSSVSMALFAYRTFRSWSSDSQMFLFVGISIGIIIVIWAIVLWLGANRIIRMESILKAKRRSKKKKRGTGKRRRGGSVANVDIDLNDDDEEEKKLRVVGNEGPEQWRSHWAVQDKDGRSIVVEYIKGELQIHDNSVVGVLTNDPQYDWHLSNLDQYASVAPSQPDASAWSAGSHPSAVGHGLNLQGLPGGFSPAARFVRCFVLKQHLAFAAPPRTEDEAVSAITGILNNVHIAKGFVPLLTSDEKDASHEITHWSALKIPGKTEFWFRSYADMGWRRLAVGELEWGQGKTFDKIKVDDGVGFVDVSM</sequence>
<evidence type="ECO:0000256" key="2">
    <source>
        <dbReference type="ARBA" id="ARBA00022801"/>
    </source>
</evidence>
<comment type="similarity">
    <text evidence="1">Belongs to the peptidase C59 family.</text>
</comment>
<feature type="transmembrane region" description="Helical" evidence="3">
    <location>
        <begin position="269"/>
        <end position="289"/>
    </location>
</feature>
<dbReference type="PANTHER" id="PTHR35527:SF2">
    <property type="entry name" value="HYDROLASE"/>
    <property type="match status" value="1"/>
</dbReference>
<feature type="transmembrane region" description="Helical" evidence="3">
    <location>
        <begin position="73"/>
        <end position="92"/>
    </location>
</feature>
<reference evidence="5" key="1">
    <citation type="submission" date="2022-07" db="EMBL/GenBank/DDBJ databases">
        <title>Genome analysis of Parmales, a sister group of diatoms, reveals the evolutionary specialization of diatoms from phago-mixotrophs to photoautotrophs.</title>
        <authorList>
            <person name="Ban H."/>
            <person name="Sato S."/>
            <person name="Yoshikawa S."/>
            <person name="Kazumasa Y."/>
            <person name="Nakamura Y."/>
            <person name="Ichinomiya M."/>
            <person name="Saitoh K."/>
            <person name="Sato N."/>
            <person name="Blanc-Mathieu R."/>
            <person name="Endo H."/>
            <person name="Kuwata A."/>
            <person name="Ogata H."/>
        </authorList>
    </citation>
    <scope>NUCLEOTIDE SEQUENCE</scope>
</reference>
<feature type="transmembrane region" description="Helical" evidence="3">
    <location>
        <begin position="470"/>
        <end position="490"/>
    </location>
</feature>
<keyword evidence="3" id="KW-0812">Transmembrane</keyword>
<protein>
    <recommendedName>
        <fullName evidence="4">Choloylglycine hydrolase/NAAA C-terminal domain-containing protein</fullName>
    </recommendedName>
</protein>
<feature type="transmembrane region" description="Helical" evidence="3">
    <location>
        <begin position="535"/>
        <end position="554"/>
    </location>
</feature>
<evidence type="ECO:0000313" key="5">
    <source>
        <dbReference type="EMBL" id="GMH76845.1"/>
    </source>
</evidence>
<dbReference type="InterPro" id="IPR052193">
    <property type="entry name" value="Peptidase_C59"/>
</dbReference>
<dbReference type="SUPFAM" id="SSF56235">
    <property type="entry name" value="N-terminal nucleophile aminohydrolases (Ntn hydrolases)"/>
    <property type="match status" value="1"/>
</dbReference>
<keyword evidence="6" id="KW-1185">Reference proteome</keyword>
<name>A0A9W7AVR3_9STRA</name>
<dbReference type="OrthoDB" id="197334at2759"/>
<feature type="transmembrane region" description="Helical" evidence="3">
    <location>
        <begin position="607"/>
        <end position="631"/>
    </location>
</feature>
<feature type="non-terminal residue" evidence="5">
    <location>
        <position position="1"/>
    </location>
</feature>
<proteinExistence type="inferred from homology"/>
<feature type="transmembrane region" description="Helical" evidence="3">
    <location>
        <begin position="39"/>
        <end position="61"/>
    </location>
</feature>
<gene>
    <name evidence="5" type="ORF">TrRE_jg2024</name>
</gene>
<evidence type="ECO:0000259" key="4">
    <source>
        <dbReference type="Pfam" id="PF02275"/>
    </source>
</evidence>
<evidence type="ECO:0000313" key="6">
    <source>
        <dbReference type="Proteomes" id="UP001165082"/>
    </source>
</evidence>
<feature type="transmembrane region" description="Helical" evidence="3">
    <location>
        <begin position="910"/>
        <end position="930"/>
    </location>
</feature>
<feature type="transmembrane region" description="Helical" evidence="3">
    <location>
        <begin position="807"/>
        <end position="828"/>
    </location>
</feature>
<accession>A0A9W7AVR3</accession>
<dbReference type="Pfam" id="PF02275">
    <property type="entry name" value="CBAH"/>
    <property type="match status" value="1"/>
</dbReference>
<dbReference type="InterPro" id="IPR029132">
    <property type="entry name" value="CBAH/NAAA_C"/>
</dbReference>
<dbReference type="GO" id="GO:0016787">
    <property type="term" value="F:hydrolase activity"/>
    <property type="evidence" value="ECO:0007669"/>
    <property type="project" value="UniProtKB-KW"/>
</dbReference>
<feature type="transmembrane region" description="Helical" evidence="3">
    <location>
        <begin position="730"/>
        <end position="751"/>
    </location>
</feature>
<dbReference type="EMBL" id="BRXZ01001699">
    <property type="protein sequence ID" value="GMH76845.1"/>
    <property type="molecule type" value="Genomic_DNA"/>
</dbReference>